<reference evidence="5 6" key="1">
    <citation type="submission" date="2016-04" db="EMBL/GenBank/DDBJ databases">
        <title>Draft Genome Sequences of Staphylococcus capitis Strain H36, S. capitis Strain H65, S. cohnii Strain H62, S. hominis Strain H69, Mycobacterium iranicum Strain H39, Plantibacter sp. Strain H53, Pseudomonas oryzihabitans Strain H72, and Microbacterium sp. Strain H83, isolated from residential settings.</title>
        <authorList>
            <person name="Lymperopoulou D."/>
            <person name="Adams R.I."/>
            <person name="Lindow S."/>
            <person name="Coil D.A."/>
            <person name="Jospin G."/>
            <person name="Eisen J.A."/>
        </authorList>
    </citation>
    <scope>NUCLEOTIDE SEQUENCE [LARGE SCALE GENOMIC DNA]</scope>
    <source>
        <strain evidence="5 6">H39</strain>
    </source>
</reference>
<feature type="transmembrane region" description="Helical" evidence="2">
    <location>
        <begin position="38"/>
        <end position="59"/>
    </location>
</feature>
<evidence type="ECO:0000313" key="6">
    <source>
        <dbReference type="Proteomes" id="UP000078396"/>
    </source>
</evidence>
<feature type="region of interest" description="Disordered" evidence="1">
    <location>
        <begin position="1"/>
        <end position="28"/>
    </location>
</feature>
<keyword evidence="2" id="KW-0812">Transmembrane</keyword>
<evidence type="ECO:0000256" key="2">
    <source>
        <dbReference type="SAM" id="Phobius"/>
    </source>
</evidence>
<sequence length="428" mass="45545">MNRNLGPGPRHRSKTTSGAAPAGSSSGRRFGASKYVRPLAGVTTVIVIGSIIAVAVALFRGDFSRTVPITVVSDRAGLVMNPDAKVKMRGVQVGTVRSIEYRPDGTAALRLDIQPDELRNIPENVLVDIASTTVFGAKSIQFEPPPNPSARSLRPGQELVGDRVTVETNTVFQQLSHVLKELEPTKVNAILGALSRAFSGRGEKLGQAVSDLDAFLAVLEPSLPNLSRDLETLPTVLSAYANAAPDLMRTTQNVTATSRTLVGRQRDLDAFLVAAIGLAVTGTDVVGANAEPLKNLVHLLVPTTDMLDRNNELLACTAKGLVPLTKNPPLPEPGVLTIAGLKPGIERYRYPKNLPKVNATGTPQLCQLLGLPNLKPQQVPPFVVTDVGANPWEYGNQGIILNSDGIKRWLFGDIDGPPRNSAQIGMPG</sequence>
<dbReference type="PANTHER" id="PTHR33371">
    <property type="entry name" value="INTERMEMBRANE PHOSPHOLIPID TRANSPORT SYSTEM BINDING PROTEIN MLAD-RELATED"/>
    <property type="match status" value="1"/>
</dbReference>
<gene>
    <name evidence="5" type="ORF">A4X20_06660</name>
</gene>
<comment type="caution">
    <text evidence="5">The sequence shown here is derived from an EMBL/GenBank/DDBJ whole genome shotgun (WGS) entry which is preliminary data.</text>
</comment>
<evidence type="ECO:0000256" key="1">
    <source>
        <dbReference type="SAM" id="MobiDB-lite"/>
    </source>
</evidence>
<dbReference type="InterPro" id="IPR052336">
    <property type="entry name" value="MlaD_Phospholipid_Transporter"/>
</dbReference>
<dbReference type="OrthoDB" id="3460188at2"/>
<dbReference type="InterPro" id="IPR024516">
    <property type="entry name" value="Mce_C"/>
</dbReference>
<dbReference type="Pfam" id="PF02470">
    <property type="entry name" value="MlaD"/>
    <property type="match status" value="1"/>
</dbReference>
<proteinExistence type="predicted"/>
<dbReference type="NCBIfam" id="TIGR00996">
    <property type="entry name" value="Mtu_fam_mce"/>
    <property type="match status" value="1"/>
</dbReference>
<dbReference type="Pfam" id="PF11887">
    <property type="entry name" value="Mce4_CUP1"/>
    <property type="match status" value="1"/>
</dbReference>
<feature type="compositionally biased region" description="Low complexity" evidence="1">
    <location>
        <begin position="17"/>
        <end position="28"/>
    </location>
</feature>
<dbReference type="GO" id="GO:0051701">
    <property type="term" value="P:biological process involved in interaction with host"/>
    <property type="evidence" value="ECO:0007669"/>
    <property type="project" value="TreeGrafter"/>
</dbReference>
<organism evidence="5 6">
    <name type="scientific">Mycolicibacterium iranicum</name>
    <name type="common">Mycobacterium iranicum</name>
    <dbReference type="NCBI Taxonomy" id="912594"/>
    <lineage>
        <taxon>Bacteria</taxon>
        <taxon>Bacillati</taxon>
        <taxon>Actinomycetota</taxon>
        <taxon>Actinomycetes</taxon>
        <taxon>Mycobacteriales</taxon>
        <taxon>Mycobacteriaceae</taxon>
        <taxon>Mycolicibacterium</taxon>
    </lineage>
</organism>
<dbReference type="InterPro" id="IPR005693">
    <property type="entry name" value="Mce"/>
</dbReference>
<dbReference type="AlphaFoldDB" id="A0A178LSH0"/>
<name>A0A178LSH0_MYCIR</name>
<dbReference type="InterPro" id="IPR003399">
    <property type="entry name" value="Mce/MlaD"/>
</dbReference>
<feature type="domain" description="Mce/MlaD" evidence="3">
    <location>
        <begin position="66"/>
        <end position="145"/>
    </location>
</feature>
<feature type="domain" description="Mammalian cell entry C-terminal" evidence="4">
    <location>
        <begin position="149"/>
        <end position="363"/>
    </location>
</feature>
<dbReference type="GO" id="GO:0005576">
    <property type="term" value="C:extracellular region"/>
    <property type="evidence" value="ECO:0007669"/>
    <property type="project" value="TreeGrafter"/>
</dbReference>
<keyword evidence="2" id="KW-1133">Transmembrane helix</keyword>
<dbReference type="EMBL" id="LWCS01000032">
    <property type="protein sequence ID" value="OAN36861.1"/>
    <property type="molecule type" value="Genomic_DNA"/>
</dbReference>
<protein>
    <submittedName>
        <fullName evidence="5">MCE-family protein</fullName>
    </submittedName>
</protein>
<dbReference type="PANTHER" id="PTHR33371:SF19">
    <property type="entry name" value="MCE-FAMILY PROTEIN MCE4A"/>
    <property type="match status" value="1"/>
</dbReference>
<keyword evidence="2" id="KW-0472">Membrane</keyword>
<accession>A0A178LSH0</accession>
<evidence type="ECO:0000259" key="4">
    <source>
        <dbReference type="Pfam" id="PF11887"/>
    </source>
</evidence>
<evidence type="ECO:0000259" key="3">
    <source>
        <dbReference type="Pfam" id="PF02470"/>
    </source>
</evidence>
<evidence type="ECO:0000313" key="5">
    <source>
        <dbReference type="EMBL" id="OAN36861.1"/>
    </source>
</evidence>
<dbReference type="Proteomes" id="UP000078396">
    <property type="component" value="Unassembled WGS sequence"/>
</dbReference>